<gene>
    <name evidence="2" type="ORF">UAU_05301</name>
</gene>
<organism evidence="2 3">
    <name type="scientific">Enterococcus pallens ATCC BAA-351</name>
    <dbReference type="NCBI Taxonomy" id="1158607"/>
    <lineage>
        <taxon>Bacteria</taxon>
        <taxon>Bacillati</taxon>
        <taxon>Bacillota</taxon>
        <taxon>Bacilli</taxon>
        <taxon>Lactobacillales</taxon>
        <taxon>Enterococcaceae</taxon>
        <taxon>Enterococcus</taxon>
    </lineage>
</organism>
<evidence type="ECO:0000313" key="3">
    <source>
        <dbReference type="Proteomes" id="UP000013782"/>
    </source>
</evidence>
<proteinExistence type="predicted"/>
<dbReference type="InterPro" id="IPR036249">
    <property type="entry name" value="Thioredoxin-like_sf"/>
</dbReference>
<dbReference type="InterPro" id="IPR013766">
    <property type="entry name" value="Thioredoxin_domain"/>
</dbReference>
<name>R2RSE0_9ENTE</name>
<dbReference type="Pfam" id="PF00085">
    <property type="entry name" value="Thioredoxin"/>
    <property type="match status" value="1"/>
</dbReference>
<protein>
    <recommendedName>
        <fullName evidence="1">Thioredoxin domain-containing protein</fullName>
    </recommendedName>
</protein>
<dbReference type="Gene3D" id="3.40.30.10">
    <property type="entry name" value="Glutaredoxin"/>
    <property type="match status" value="1"/>
</dbReference>
<evidence type="ECO:0000313" key="2">
    <source>
        <dbReference type="EMBL" id="EOH86280.1"/>
    </source>
</evidence>
<dbReference type="OrthoDB" id="2323047at2"/>
<dbReference type="AlphaFoldDB" id="R2RSE0"/>
<dbReference type="Proteomes" id="UP000013782">
    <property type="component" value="Unassembled WGS sequence"/>
</dbReference>
<dbReference type="EMBL" id="AJAQ01000055">
    <property type="protein sequence ID" value="EOH86280.1"/>
    <property type="molecule type" value="Genomic_DNA"/>
</dbReference>
<evidence type="ECO:0000259" key="1">
    <source>
        <dbReference type="Pfam" id="PF00085"/>
    </source>
</evidence>
<reference evidence="2 3" key="1">
    <citation type="submission" date="2013-02" db="EMBL/GenBank/DDBJ databases">
        <title>The Genome Sequence of Enterococcus pallens BAA-351.</title>
        <authorList>
            <consortium name="The Broad Institute Genome Sequencing Platform"/>
            <consortium name="The Broad Institute Genome Sequencing Center for Infectious Disease"/>
            <person name="Earl A.M."/>
            <person name="Gilmore M.S."/>
            <person name="Lebreton F."/>
            <person name="Walker B."/>
            <person name="Young S.K."/>
            <person name="Zeng Q."/>
            <person name="Gargeya S."/>
            <person name="Fitzgerald M."/>
            <person name="Haas B."/>
            <person name="Abouelleil A."/>
            <person name="Alvarado L."/>
            <person name="Arachchi H.M."/>
            <person name="Berlin A.M."/>
            <person name="Chapman S.B."/>
            <person name="Dewar J."/>
            <person name="Goldberg J."/>
            <person name="Griggs A."/>
            <person name="Gujja S."/>
            <person name="Hansen M."/>
            <person name="Howarth C."/>
            <person name="Imamovic A."/>
            <person name="Larimer J."/>
            <person name="McCowan C."/>
            <person name="Murphy C."/>
            <person name="Neiman D."/>
            <person name="Pearson M."/>
            <person name="Priest M."/>
            <person name="Roberts A."/>
            <person name="Saif S."/>
            <person name="Shea T."/>
            <person name="Sisk P."/>
            <person name="Sykes S."/>
            <person name="Wortman J."/>
            <person name="Nusbaum C."/>
            <person name="Birren B."/>
        </authorList>
    </citation>
    <scope>NUCLEOTIDE SEQUENCE [LARGE SCALE GENOMIC DNA]</scope>
    <source>
        <strain evidence="2 3">ATCC BAA-351</strain>
    </source>
</reference>
<feature type="domain" description="Thioredoxin" evidence="1">
    <location>
        <begin position="40"/>
        <end position="102"/>
    </location>
</feature>
<dbReference type="eggNOG" id="COG0526">
    <property type="taxonomic scope" value="Bacteria"/>
</dbReference>
<keyword evidence="3" id="KW-1185">Reference proteome</keyword>
<comment type="caution">
    <text evidence="2">The sequence shown here is derived from an EMBL/GenBank/DDBJ whole genome shotgun (WGS) entry which is preliminary data.</text>
</comment>
<accession>R2RSE0</accession>
<dbReference type="HOGENOM" id="CLU_157175_0_0_9"/>
<dbReference type="SUPFAM" id="SSF52833">
    <property type="entry name" value="Thioredoxin-like"/>
    <property type="match status" value="1"/>
</dbReference>
<dbReference type="RefSeq" id="WP_010760220.1">
    <property type="nucleotide sequence ID" value="NZ_ASWD01000010.1"/>
</dbReference>
<dbReference type="STRING" id="160454.RV10_GL003764"/>
<sequence length="120" mass="13757">MKKSSKYILIVVCSLITAASSLVVHMSYTFHRSISIELTADSNKTIFFYRDDCSDCKKVFPIVYFNRISNKNVILVNMNNPTNRKYISKFELKSVPTFAKGDNQYVGIDQEQVKKILSSE</sequence>